<dbReference type="InterPro" id="IPR013087">
    <property type="entry name" value="Znf_C2H2_type"/>
</dbReference>
<evidence type="ECO:0000313" key="11">
    <source>
        <dbReference type="Proteomes" id="UP000759131"/>
    </source>
</evidence>
<evidence type="ECO:0000259" key="9">
    <source>
        <dbReference type="PROSITE" id="PS50157"/>
    </source>
</evidence>
<dbReference type="PANTHER" id="PTHR46179">
    <property type="entry name" value="ZINC FINGER PROTEIN"/>
    <property type="match status" value="1"/>
</dbReference>
<keyword evidence="4" id="KW-0862">Zinc</keyword>
<keyword evidence="11" id="KW-1185">Reference proteome</keyword>
<dbReference type="InterPro" id="IPR051061">
    <property type="entry name" value="Zinc_finger_trans_reg"/>
</dbReference>
<dbReference type="SMART" id="SM00355">
    <property type="entry name" value="ZnF_C2H2"/>
    <property type="match status" value="7"/>
</dbReference>
<dbReference type="Pfam" id="PF00096">
    <property type="entry name" value="zf-C2H2"/>
    <property type="match status" value="3"/>
</dbReference>
<dbReference type="Proteomes" id="UP000759131">
    <property type="component" value="Unassembled WGS sequence"/>
</dbReference>
<dbReference type="GO" id="GO:0005634">
    <property type="term" value="C:nucleus"/>
    <property type="evidence" value="ECO:0007669"/>
    <property type="project" value="UniProtKB-SubCell"/>
</dbReference>
<name>A0A7R9Q8S0_9ACAR</name>
<reference evidence="10" key="1">
    <citation type="submission" date="2020-11" db="EMBL/GenBank/DDBJ databases">
        <authorList>
            <person name="Tran Van P."/>
        </authorList>
    </citation>
    <scope>NUCLEOTIDE SEQUENCE</scope>
</reference>
<keyword evidence="3 8" id="KW-0863">Zinc-finger</keyword>
<evidence type="ECO:0000256" key="5">
    <source>
        <dbReference type="ARBA" id="ARBA00023015"/>
    </source>
</evidence>
<dbReference type="PROSITE" id="PS50157">
    <property type="entry name" value="ZINC_FINGER_C2H2_2"/>
    <property type="match status" value="5"/>
</dbReference>
<comment type="subcellular location">
    <subcellularLocation>
        <location evidence="1">Nucleus</location>
    </subcellularLocation>
</comment>
<dbReference type="PANTHER" id="PTHR46179:SF13">
    <property type="entry name" value="C2H2-TYPE DOMAIN-CONTAINING PROTEIN"/>
    <property type="match status" value="1"/>
</dbReference>
<sequence>DCNEKFKCKSNLIGHKNRVHFIKEFICEVNECHKVFKAKCYLNAHKRIVHSNNTKYLHCFWPKCEFKTYTKSMLKRHQFIHSEIKQFKCNFNNCNKSYKLKGDLQKHMNSNHLNQYECHKSFSEKSNLFRHKSCVHLNEKKFKCNEENCGKSFLSIHYLIQHQSRHSSDKPFVCDINNCNKSYKRKCYLTEHMKTHKF</sequence>
<protein>
    <recommendedName>
        <fullName evidence="9">C2H2-type domain-containing protein</fullName>
    </recommendedName>
</protein>
<dbReference type="FunFam" id="3.30.160.60:FF:000446">
    <property type="entry name" value="Zinc finger protein"/>
    <property type="match status" value="1"/>
</dbReference>
<feature type="domain" description="C2H2-type" evidence="9">
    <location>
        <begin position="172"/>
        <end position="198"/>
    </location>
</feature>
<keyword evidence="2" id="KW-0479">Metal-binding</keyword>
<feature type="domain" description="C2H2-type" evidence="9">
    <location>
        <begin position="25"/>
        <end position="55"/>
    </location>
</feature>
<evidence type="ECO:0000256" key="3">
    <source>
        <dbReference type="ARBA" id="ARBA00022771"/>
    </source>
</evidence>
<evidence type="ECO:0000256" key="2">
    <source>
        <dbReference type="ARBA" id="ARBA00022723"/>
    </source>
</evidence>
<feature type="domain" description="C2H2-type" evidence="9">
    <location>
        <begin position="117"/>
        <end position="141"/>
    </location>
</feature>
<dbReference type="Gene3D" id="3.30.160.60">
    <property type="entry name" value="Classic Zinc Finger"/>
    <property type="match status" value="4"/>
</dbReference>
<dbReference type="PROSITE" id="PS00028">
    <property type="entry name" value="ZINC_FINGER_C2H2_1"/>
    <property type="match status" value="4"/>
</dbReference>
<evidence type="ECO:0000256" key="1">
    <source>
        <dbReference type="ARBA" id="ARBA00004123"/>
    </source>
</evidence>
<organism evidence="10">
    <name type="scientific">Medioppia subpectinata</name>
    <dbReference type="NCBI Taxonomy" id="1979941"/>
    <lineage>
        <taxon>Eukaryota</taxon>
        <taxon>Metazoa</taxon>
        <taxon>Ecdysozoa</taxon>
        <taxon>Arthropoda</taxon>
        <taxon>Chelicerata</taxon>
        <taxon>Arachnida</taxon>
        <taxon>Acari</taxon>
        <taxon>Acariformes</taxon>
        <taxon>Sarcoptiformes</taxon>
        <taxon>Oribatida</taxon>
        <taxon>Brachypylina</taxon>
        <taxon>Oppioidea</taxon>
        <taxon>Oppiidae</taxon>
        <taxon>Medioppia</taxon>
    </lineage>
</organism>
<dbReference type="EMBL" id="OC872144">
    <property type="protein sequence ID" value="CAD7635727.1"/>
    <property type="molecule type" value="Genomic_DNA"/>
</dbReference>
<feature type="domain" description="C2H2-type" evidence="9">
    <location>
        <begin position="142"/>
        <end position="171"/>
    </location>
</feature>
<dbReference type="GO" id="GO:0006357">
    <property type="term" value="P:regulation of transcription by RNA polymerase II"/>
    <property type="evidence" value="ECO:0007669"/>
    <property type="project" value="TreeGrafter"/>
</dbReference>
<dbReference type="SUPFAM" id="SSF57667">
    <property type="entry name" value="beta-beta-alpha zinc fingers"/>
    <property type="match status" value="4"/>
</dbReference>
<dbReference type="AlphaFoldDB" id="A0A7R9Q8S0"/>
<accession>A0A7R9Q8S0</accession>
<feature type="non-terminal residue" evidence="10">
    <location>
        <position position="198"/>
    </location>
</feature>
<dbReference type="EMBL" id="CAJPIZ010017569">
    <property type="protein sequence ID" value="CAG2116157.1"/>
    <property type="molecule type" value="Genomic_DNA"/>
</dbReference>
<feature type="domain" description="C2H2-type" evidence="9">
    <location>
        <begin position="87"/>
        <end position="117"/>
    </location>
</feature>
<evidence type="ECO:0000256" key="4">
    <source>
        <dbReference type="ARBA" id="ARBA00022833"/>
    </source>
</evidence>
<evidence type="ECO:0000256" key="7">
    <source>
        <dbReference type="ARBA" id="ARBA00023242"/>
    </source>
</evidence>
<evidence type="ECO:0000256" key="6">
    <source>
        <dbReference type="ARBA" id="ARBA00023163"/>
    </source>
</evidence>
<feature type="non-terminal residue" evidence="10">
    <location>
        <position position="1"/>
    </location>
</feature>
<proteinExistence type="predicted"/>
<dbReference type="GO" id="GO:0008270">
    <property type="term" value="F:zinc ion binding"/>
    <property type="evidence" value="ECO:0007669"/>
    <property type="project" value="UniProtKB-KW"/>
</dbReference>
<dbReference type="InterPro" id="IPR036236">
    <property type="entry name" value="Znf_C2H2_sf"/>
</dbReference>
<dbReference type="OrthoDB" id="6537702at2759"/>
<keyword evidence="5" id="KW-0805">Transcription regulation</keyword>
<gene>
    <name evidence="10" type="ORF">OSB1V03_LOCUS16118</name>
</gene>
<keyword evidence="6" id="KW-0804">Transcription</keyword>
<evidence type="ECO:0000313" key="10">
    <source>
        <dbReference type="EMBL" id="CAD7635727.1"/>
    </source>
</evidence>
<keyword evidence="7" id="KW-0539">Nucleus</keyword>
<evidence type="ECO:0000256" key="8">
    <source>
        <dbReference type="PROSITE-ProRule" id="PRU00042"/>
    </source>
</evidence>